<dbReference type="EMBL" id="AP022822">
    <property type="protein sequence ID" value="BCA84545.1"/>
    <property type="molecule type" value="Genomic_DNA"/>
</dbReference>
<gene>
    <name evidence="2" type="ORF">EsVE80_00680</name>
</gene>
<dbReference type="KEGG" id="esg:EsVE80_00680"/>
<keyword evidence="1" id="KW-1133">Transmembrane helix</keyword>
<dbReference type="RefSeq" id="WP_173101948.1">
    <property type="nucleotide sequence ID" value="NZ_AP022822.1"/>
</dbReference>
<feature type="transmembrane region" description="Helical" evidence="1">
    <location>
        <begin position="56"/>
        <end position="77"/>
    </location>
</feature>
<dbReference type="Proteomes" id="UP000502998">
    <property type="component" value="Chromosome"/>
</dbReference>
<protein>
    <submittedName>
        <fullName evidence="2">Uncharacterized protein</fullName>
    </submittedName>
</protein>
<dbReference type="AlphaFoldDB" id="A0A679IH62"/>
<name>A0A679IH62_9ENTE</name>
<sequence>MMILALGILILLYPLFSIPTLLKRKEKTGHFFAPDTRILVAKRENMGNNLNMQNKYAFFIDFIVGLSLVCYGLYTILH</sequence>
<evidence type="ECO:0000313" key="2">
    <source>
        <dbReference type="EMBL" id="BCA84545.1"/>
    </source>
</evidence>
<keyword evidence="1" id="KW-0472">Membrane</keyword>
<evidence type="ECO:0000313" key="3">
    <source>
        <dbReference type="Proteomes" id="UP000502998"/>
    </source>
</evidence>
<reference evidence="2 3" key="1">
    <citation type="submission" date="2020-02" db="EMBL/GenBank/DDBJ databases">
        <title>Characterization of vanA genotype vancomycin-resistant Enterococcus saigonensis VE80.</title>
        <authorList>
            <person name="Harada T."/>
            <person name="Motooka D."/>
            <person name="Nakamura S."/>
            <person name="Yamamoto Y."/>
            <person name="Kawahara R."/>
            <person name="Kawatsu K."/>
        </authorList>
    </citation>
    <scope>NUCLEOTIDE SEQUENCE [LARGE SCALE GENOMIC DNA]</scope>
    <source>
        <strain evidence="2 3">VE80</strain>
    </source>
</reference>
<evidence type="ECO:0000256" key="1">
    <source>
        <dbReference type="SAM" id="Phobius"/>
    </source>
</evidence>
<keyword evidence="1" id="KW-0812">Transmembrane</keyword>
<organism evidence="2 3">
    <name type="scientific">Enterococcus saigonensis</name>
    <dbReference type="NCBI Taxonomy" id="1805431"/>
    <lineage>
        <taxon>Bacteria</taxon>
        <taxon>Bacillati</taxon>
        <taxon>Bacillota</taxon>
        <taxon>Bacilli</taxon>
        <taxon>Lactobacillales</taxon>
        <taxon>Enterococcaceae</taxon>
        <taxon>Enterococcus</taxon>
    </lineage>
</organism>
<proteinExistence type="predicted"/>
<accession>A0A679IH62</accession>
<keyword evidence="3" id="KW-1185">Reference proteome</keyword>